<evidence type="ECO:0000313" key="2">
    <source>
        <dbReference type="Proteomes" id="UP001059596"/>
    </source>
</evidence>
<dbReference type="AlphaFoldDB" id="A0A9P9YGF7"/>
<gene>
    <name evidence="1" type="ORF">M5D96_010921</name>
</gene>
<proteinExistence type="predicted"/>
<comment type="caution">
    <text evidence="1">The sequence shown here is derived from an EMBL/GenBank/DDBJ whole genome shotgun (WGS) entry which is preliminary data.</text>
</comment>
<sequence>MKPLKRKETGADVPHPEWSWHYVLSDVARSQPSDIYDMGNLSQQIEAMQLNLEFPESQAPAPNKRRRKIGDI</sequence>
<name>A0A9P9YGF7_9MUSC</name>
<keyword evidence="2" id="KW-1185">Reference proteome</keyword>
<protein>
    <submittedName>
        <fullName evidence="1">Uncharacterized protein</fullName>
    </submittedName>
</protein>
<reference evidence="1" key="1">
    <citation type="journal article" date="2023" name="Genome Biol. Evol.">
        <title>Long-read-based Genome Assembly of Drosophila gunungcola Reveals Fewer Chemosensory Genes in Flower-breeding Species.</title>
        <authorList>
            <person name="Negi A."/>
            <person name="Liao B.Y."/>
            <person name="Yeh S.D."/>
        </authorList>
    </citation>
    <scope>NUCLEOTIDE SEQUENCE</scope>
    <source>
        <strain evidence="1">Sukarami</strain>
    </source>
</reference>
<dbReference type="Proteomes" id="UP001059596">
    <property type="component" value="Unassembled WGS sequence"/>
</dbReference>
<accession>A0A9P9YGF7</accession>
<dbReference type="EMBL" id="JAMKOV010000021">
    <property type="protein sequence ID" value="KAI8036328.1"/>
    <property type="molecule type" value="Genomic_DNA"/>
</dbReference>
<organism evidence="1 2">
    <name type="scientific">Drosophila gunungcola</name>
    <name type="common">fruit fly</name>
    <dbReference type="NCBI Taxonomy" id="103775"/>
    <lineage>
        <taxon>Eukaryota</taxon>
        <taxon>Metazoa</taxon>
        <taxon>Ecdysozoa</taxon>
        <taxon>Arthropoda</taxon>
        <taxon>Hexapoda</taxon>
        <taxon>Insecta</taxon>
        <taxon>Pterygota</taxon>
        <taxon>Neoptera</taxon>
        <taxon>Endopterygota</taxon>
        <taxon>Diptera</taxon>
        <taxon>Brachycera</taxon>
        <taxon>Muscomorpha</taxon>
        <taxon>Ephydroidea</taxon>
        <taxon>Drosophilidae</taxon>
        <taxon>Drosophila</taxon>
        <taxon>Sophophora</taxon>
    </lineage>
</organism>
<evidence type="ECO:0000313" key="1">
    <source>
        <dbReference type="EMBL" id="KAI8036328.1"/>
    </source>
</evidence>